<dbReference type="InterPro" id="IPR051130">
    <property type="entry name" value="Mito_struct-func_regulator"/>
</dbReference>
<dbReference type="SUPFAM" id="SSF56112">
    <property type="entry name" value="Protein kinase-like (PK-like)"/>
    <property type="match status" value="1"/>
</dbReference>
<sequence>MNAGLCATLRSRSTFPTFLRHFSTSKPFQQSSHSSTRPTSSRLQKYLRRTAYFTLGLGAFYLADREWNASSIARNFRTLYTCARITIDYKLNFTEEKSDQIPELHERVADLVYNLFTKNGGLYIKIGQAFAANSALLPKPMQVKFSRLFDDAPQIPYSQVDYVFRSEFGRPPSGPDGVFEIFEEDAVASASIAQVHKAKLKPLPGEKEGKWVAVKIQKPDVAKQMEWDLGAYRMVMWMFEHWAFDLPVYFVVDFVSDHLRKELDFLLEAQNAKTTAAFVASEPRLRDSVHIPKVYDEYTTKRVMTAEWIDGVRLSDREGVLKFMGEKRSFSAPEVVPSIVASPESDPIPALSPTPAALSAGLTSPADAPPPPTKFAFPPKPLKGGVKSIMQTMVELFSAQMFNWGYIHCDPHPGNIIIRPNPLSPQHPQLVLLDHGLYVKVDEDFRKEWSSLWKGLLTADFGEVERTTKKWGVGLPDLFASVALARPTRLARRHKDSKEREEAEMRMKKQLEEWSNMSQYEQSVRMKQKLKEFLTDTDRMPKALIFLVRNMRIVQGNNQSFGSPVNRIKITGLWASKALSENRSLSITQRIHEYISHLRFLFFMFSLDSAFWYTQWKNWILEKTQWLRWFGWNARPMSFEEELERSMRGMMQGGLGIKVGEGAFNG</sequence>
<dbReference type="InterPro" id="IPR045307">
    <property type="entry name" value="ADCK1_dom"/>
</dbReference>
<name>A0ABR1IUJ9_9AGAR</name>
<reference evidence="4 5" key="1">
    <citation type="submission" date="2024-01" db="EMBL/GenBank/DDBJ databases">
        <title>A draft genome for the cacao thread blight pathogen Marasmiellus scandens.</title>
        <authorList>
            <person name="Baruah I.K."/>
            <person name="Leung J."/>
            <person name="Bukari Y."/>
            <person name="Amoako-Attah I."/>
            <person name="Meinhardt L.W."/>
            <person name="Bailey B.A."/>
            <person name="Cohen S.P."/>
        </authorList>
    </citation>
    <scope>NUCLEOTIDE SEQUENCE [LARGE SCALE GENOMIC DNA]</scope>
    <source>
        <strain evidence="4 5">GH-19</strain>
    </source>
</reference>
<dbReference type="PANTHER" id="PTHR43173:SF37">
    <property type="entry name" value="ABC1 FAMILY PROTEIN C10F6.14C"/>
    <property type="match status" value="1"/>
</dbReference>
<evidence type="ECO:0000259" key="3">
    <source>
        <dbReference type="Pfam" id="PF03109"/>
    </source>
</evidence>
<evidence type="ECO:0000256" key="2">
    <source>
        <dbReference type="SAM" id="MobiDB-lite"/>
    </source>
</evidence>
<evidence type="ECO:0000313" key="4">
    <source>
        <dbReference type="EMBL" id="KAK7439330.1"/>
    </source>
</evidence>
<feature type="compositionally biased region" description="Low complexity" evidence="2">
    <location>
        <begin position="350"/>
        <end position="360"/>
    </location>
</feature>
<feature type="domain" description="ABC1 atypical kinase-like" evidence="3">
    <location>
        <begin position="387"/>
        <end position="465"/>
    </location>
</feature>
<protein>
    <recommendedName>
        <fullName evidence="3">ABC1 atypical kinase-like domain-containing protein</fullName>
    </recommendedName>
</protein>
<dbReference type="InterPro" id="IPR004147">
    <property type="entry name" value="ABC1_dom"/>
</dbReference>
<comment type="caution">
    <text evidence="4">The sequence shown here is derived from an EMBL/GenBank/DDBJ whole genome shotgun (WGS) entry which is preliminary data.</text>
</comment>
<accession>A0ABR1IUJ9</accession>
<feature type="region of interest" description="Disordered" evidence="2">
    <location>
        <begin position="350"/>
        <end position="375"/>
    </location>
</feature>
<evidence type="ECO:0000256" key="1">
    <source>
        <dbReference type="ARBA" id="ARBA00009670"/>
    </source>
</evidence>
<proteinExistence type="inferred from homology"/>
<dbReference type="InterPro" id="IPR011009">
    <property type="entry name" value="Kinase-like_dom_sf"/>
</dbReference>
<feature type="domain" description="ABC1 atypical kinase-like" evidence="3">
    <location>
        <begin position="148"/>
        <end position="319"/>
    </location>
</feature>
<keyword evidence="5" id="KW-1185">Reference proteome</keyword>
<comment type="similarity">
    <text evidence="1">Belongs to the protein kinase superfamily. ADCK protein kinase family.</text>
</comment>
<evidence type="ECO:0000313" key="5">
    <source>
        <dbReference type="Proteomes" id="UP001498398"/>
    </source>
</evidence>
<organism evidence="4 5">
    <name type="scientific">Marasmiellus scandens</name>
    <dbReference type="NCBI Taxonomy" id="2682957"/>
    <lineage>
        <taxon>Eukaryota</taxon>
        <taxon>Fungi</taxon>
        <taxon>Dikarya</taxon>
        <taxon>Basidiomycota</taxon>
        <taxon>Agaricomycotina</taxon>
        <taxon>Agaricomycetes</taxon>
        <taxon>Agaricomycetidae</taxon>
        <taxon>Agaricales</taxon>
        <taxon>Marasmiineae</taxon>
        <taxon>Omphalotaceae</taxon>
        <taxon>Marasmiellus</taxon>
    </lineage>
</organism>
<dbReference type="Proteomes" id="UP001498398">
    <property type="component" value="Unassembled WGS sequence"/>
</dbReference>
<dbReference type="Pfam" id="PF03109">
    <property type="entry name" value="ABC1"/>
    <property type="match status" value="2"/>
</dbReference>
<dbReference type="PANTHER" id="PTHR43173">
    <property type="entry name" value="ABC1 FAMILY PROTEIN"/>
    <property type="match status" value="1"/>
</dbReference>
<dbReference type="CDD" id="cd13969">
    <property type="entry name" value="ADCK1-like"/>
    <property type="match status" value="1"/>
</dbReference>
<gene>
    <name evidence="4" type="ORF">VKT23_017555</name>
</gene>
<dbReference type="EMBL" id="JBANRG010000073">
    <property type="protein sequence ID" value="KAK7439330.1"/>
    <property type="molecule type" value="Genomic_DNA"/>
</dbReference>